<name>A0A1Y3AUE7_EURMA</name>
<evidence type="ECO:0000313" key="1">
    <source>
        <dbReference type="EMBL" id="OTF72110.1"/>
    </source>
</evidence>
<protein>
    <submittedName>
        <fullName evidence="1">Uncharacterized protein</fullName>
    </submittedName>
</protein>
<accession>A0A1Y3AUE7</accession>
<dbReference type="EMBL" id="MUJZ01057875">
    <property type="protein sequence ID" value="OTF72110.1"/>
    <property type="molecule type" value="Genomic_DNA"/>
</dbReference>
<proteinExistence type="predicted"/>
<dbReference type="AlphaFoldDB" id="A0A1Y3AUE7"/>
<feature type="non-terminal residue" evidence="1">
    <location>
        <position position="25"/>
    </location>
</feature>
<evidence type="ECO:0000313" key="2">
    <source>
        <dbReference type="Proteomes" id="UP000194236"/>
    </source>
</evidence>
<reference evidence="1 2" key="1">
    <citation type="submission" date="2017-03" db="EMBL/GenBank/DDBJ databases">
        <title>Genome Survey of Euroglyphus maynei.</title>
        <authorList>
            <person name="Arlian L.G."/>
            <person name="Morgan M.S."/>
            <person name="Rider S.D."/>
        </authorList>
    </citation>
    <scope>NUCLEOTIDE SEQUENCE [LARGE SCALE GENOMIC DNA]</scope>
    <source>
        <strain evidence="1">Arlian Lab</strain>
        <tissue evidence="1">Whole body</tissue>
    </source>
</reference>
<organism evidence="1 2">
    <name type="scientific">Euroglyphus maynei</name>
    <name type="common">Mayne's house dust mite</name>
    <dbReference type="NCBI Taxonomy" id="6958"/>
    <lineage>
        <taxon>Eukaryota</taxon>
        <taxon>Metazoa</taxon>
        <taxon>Ecdysozoa</taxon>
        <taxon>Arthropoda</taxon>
        <taxon>Chelicerata</taxon>
        <taxon>Arachnida</taxon>
        <taxon>Acari</taxon>
        <taxon>Acariformes</taxon>
        <taxon>Sarcoptiformes</taxon>
        <taxon>Astigmata</taxon>
        <taxon>Psoroptidia</taxon>
        <taxon>Analgoidea</taxon>
        <taxon>Pyroglyphidae</taxon>
        <taxon>Pyroglyphinae</taxon>
        <taxon>Euroglyphus</taxon>
    </lineage>
</organism>
<keyword evidence="2" id="KW-1185">Reference proteome</keyword>
<dbReference type="Proteomes" id="UP000194236">
    <property type="component" value="Unassembled WGS sequence"/>
</dbReference>
<sequence>MAAVPVSVVVLNQWALNLAVPKVVI</sequence>
<gene>
    <name evidence="1" type="ORF">BLA29_015531</name>
</gene>
<comment type="caution">
    <text evidence="1">The sequence shown here is derived from an EMBL/GenBank/DDBJ whole genome shotgun (WGS) entry which is preliminary data.</text>
</comment>